<evidence type="ECO:0000313" key="2">
    <source>
        <dbReference type="Proteomes" id="UP001249851"/>
    </source>
</evidence>
<dbReference type="PANTHER" id="PTHR47018:SF1">
    <property type="entry name" value="TESMIN_TSO1-LIKE CXC DOMAIN-CONTAINING PROTEIN"/>
    <property type="match status" value="1"/>
</dbReference>
<name>A0AAD9URL2_ACRCE</name>
<comment type="caution">
    <text evidence="1">The sequence shown here is derived from an EMBL/GenBank/DDBJ whole genome shotgun (WGS) entry which is preliminary data.</text>
</comment>
<protein>
    <submittedName>
        <fullName evidence="1">Uncharacterized protein</fullName>
    </submittedName>
</protein>
<gene>
    <name evidence="1" type="ORF">P5673_032700</name>
</gene>
<dbReference type="AlphaFoldDB" id="A0AAD9URL2"/>
<dbReference type="PANTHER" id="PTHR47018">
    <property type="entry name" value="CXC DOMAIN-CONTAINING PROTEIN-RELATED"/>
    <property type="match status" value="1"/>
</dbReference>
<dbReference type="EMBL" id="JARQWQ010000188">
    <property type="protein sequence ID" value="KAK2547384.1"/>
    <property type="molecule type" value="Genomic_DNA"/>
</dbReference>
<evidence type="ECO:0000313" key="1">
    <source>
        <dbReference type="EMBL" id="KAK2547384.1"/>
    </source>
</evidence>
<reference evidence="1" key="1">
    <citation type="journal article" date="2023" name="G3 (Bethesda)">
        <title>Whole genome assembly and annotation of the endangered Caribbean coral Acropora cervicornis.</title>
        <authorList>
            <person name="Selwyn J.D."/>
            <person name="Vollmer S.V."/>
        </authorList>
    </citation>
    <scope>NUCLEOTIDE SEQUENCE</scope>
    <source>
        <strain evidence="1">K2</strain>
    </source>
</reference>
<reference evidence="1" key="2">
    <citation type="journal article" date="2023" name="Science">
        <title>Genomic signatures of disease resistance in endangered staghorn corals.</title>
        <authorList>
            <person name="Vollmer S.V."/>
            <person name="Selwyn J.D."/>
            <person name="Despard B.A."/>
            <person name="Roesel C.L."/>
        </authorList>
    </citation>
    <scope>NUCLEOTIDE SEQUENCE</scope>
    <source>
        <strain evidence="1">K2</strain>
    </source>
</reference>
<keyword evidence="2" id="KW-1185">Reference proteome</keyword>
<proteinExistence type="predicted"/>
<sequence>MARLVNEFEAGMVPDTGTKENSKKKEEHRSFQVTFFKDVKSLAAAVEDLGNPFLEETGDLFTLDTKVIAEESAVSRMRHIESLGKEQCETFISARLIEKKKPLSDPITRNKRSFFNASCNKSSKATQQLSSMKRDCSLFSRMRENQGCLPSLSDQGNLRLPKKNSELTECLQALTVPQSQMPRNLDVIIIDGAAVVNMVNPGTERTFSEYAADSFIPYIRVQLSNVNRVDIVWDEYLKNSLKVTTRGKRGTGVRQRVAADNKLPRNWQEFLRVDQNKQELFKYLAECVTSIDAEKQVISTHGKQVLSIMPISCDNIERLAPCNHEEADTRMVLHAADAVQCRFTKILLHTVDTDVLILAIAFVEKLQEFQGNQTIELWVGFGTGAHLRYIADHDISSKLKPQVSKALPFFYAFTGCDTVSSFYEKGKKTAVDTWKSFPEDTSTFLSLGNTPPVVDDLCMATLRRFVVLLYDRTSAQTTVIGARKQLFVKKGRQFDAIPPTRAALLEHSKRAVLQAGYIWGEALIPCPTMPNPQDWGWTLDGGLLDNTTRCDGFLPRTCSLRLQEGLPTAVFLREGVFMLHCSL</sequence>
<dbReference type="Proteomes" id="UP001249851">
    <property type="component" value="Unassembled WGS sequence"/>
</dbReference>
<accession>A0AAD9URL2</accession>
<organism evidence="1 2">
    <name type="scientific">Acropora cervicornis</name>
    <name type="common">Staghorn coral</name>
    <dbReference type="NCBI Taxonomy" id="6130"/>
    <lineage>
        <taxon>Eukaryota</taxon>
        <taxon>Metazoa</taxon>
        <taxon>Cnidaria</taxon>
        <taxon>Anthozoa</taxon>
        <taxon>Hexacorallia</taxon>
        <taxon>Scleractinia</taxon>
        <taxon>Astrocoeniina</taxon>
        <taxon>Acroporidae</taxon>
        <taxon>Acropora</taxon>
    </lineage>
</organism>